<dbReference type="SUPFAM" id="SSF52540">
    <property type="entry name" value="P-loop containing nucleoside triphosphate hydrolases"/>
    <property type="match status" value="1"/>
</dbReference>
<name>A0A6J5LCC5_9CAUD</name>
<organism evidence="1">
    <name type="scientific">uncultured Caudovirales phage</name>
    <dbReference type="NCBI Taxonomy" id="2100421"/>
    <lineage>
        <taxon>Viruses</taxon>
        <taxon>Duplodnaviria</taxon>
        <taxon>Heunggongvirae</taxon>
        <taxon>Uroviricota</taxon>
        <taxon>Caudoviricetes</taxon>
        <taxon>Peduoviridae</taxon>
        <taxon>Maltschvirus</taxon>
        <taxon>Maltschvirus maltsch</taxon>
    </lineage>
</organism>
<proteinExistence type="predicted"/>
<evidence type="ECO:0000313" key="1">
    <source>
        <dbReference type="EMBL" id="CAB4130816.1"/>
    </source>
</evidence>
<dbReference type="Gene3D" id="3.40.50.300">
    <property type="entry name" value="P-loop containing nucleotide triphosphate hydrolases"/>
    <property type="match status" value="1"/>
</dbReference>
<protein>
    <submittedName>
        <fullName evidence="1">Uncharacterized protein</fullName>
    </submittedName>
</protein>
<gene>
    <name evidence="1" type="ORF">UFOVP124_34</name>
</gene>
<dbReference type="EMBL" id="LR796250">
    <property type="protein sequence ID" value="CAB4130816.1"/>
    <property type="molecule type" value="Genomic_DNA"/>
</dbReference>
<sequence length="196" mass="21803">MSSFIIATSRRCTACGSAHEGWLPCENGPHGLSPKPKRPKPVILFIGPSGCGKDYACRYLAEKTGLIFWGSLSWVIAHEIAEQDGISPLDAMQHRHASRERWRATGDAMRQSDPAFLVQTCLDHGANLLNGCRARIEFDVIRSRKLADLVIWIDRNGMKTDPTLELTSDDADMIMNNDEQFNARLDSLISFVKAMA</sequence>
<dbReference type="InterPro" id="IPR027417">
    <property type="entry name" value="P-loop_NTPase"/>
</dbReference>
<accession>A0A6J5LCC5</accession>
<reference evidence="1" key="1">
    <citation type="submission" date="2020-04" db="EMBL/GenBank/DDBJ databases">
        <authorList>
            <person name="Chiriac C."/>
            <person name="Salcher M."/>
            <person name="Ghai R."/>
            <person name="Kavagutti S V."/>
        </authorList>
    </citation>
    <scope>NUCLEOTIDE SEQUENCE</scope>
</reference>